<reference evidence="9 10" key="1">
    <citation type="submission" date="2020-02" db="EMBL/GenBank/DDBJ databases">
        <authorList>
            <person name="Li X.-J."/>
            <person name="Han X.-M."/>
        </authorList>
    </citation>
    <scope>NUCLEOTIDE SEQUENCE [LARGE SCALE GENOMIC DNA]</scope>
    <source>
        <strain evidence="9 10">CCTCC AB 2017055</strain>
    </source>
</reference>
<keyword evidence="3" id="KW-1003">Cell membrane</keyword>
<dbReference type="AlphaFoldDB" id="A0A6L9S926"/>
<organism evidence="9 10">
    <name type="scientific">Phytoactinopolyspora halotolerans</name>
    <dbReference type="NCBI Taxonomy" id="1981512"/>
    <lineage>
        <taxon>Bacteria</taxon>
        <taxon>Bacillati</taxon>
        <taxon>Actinomycetota</taxon>
        <taxon>Actinomycetes</taxon>
        <taxon>Jiangellales</taxon>
        <taxon>Jiangellaceae</taxon>
        <taxon>Phytoactinopolyspora</taxon>
    </lineage>
</organism>
<comment type="subcellular location">
    <subcellularLocation>
        <location evidence="1 7">Cell membrane</location>
        <topology evidence="1 7">Multi-pass membrane protein</topology>
    </subcellularLocation>
</comment>
<sequence>MYAYLVRRMLQFGVVLVLGSIAVWAFVYALPGDPATVLAGPDASDAELAATRDRLGLDRSVVEQYLSWLGSALTGDLGTSYYAARTVTETLADHIPATVQLAVAAMGIALLIAVPVGTVVALKPHSIAARALQGYLTAGLAIPAFWLGLLLIIAFAVQLNALPAASDYVPFWEDPGQALRHTILPALGIAVHASTVIARFLSTSLSEVRGRDYIRTARAKGVPERDVVRHHAMRNAALPTITIVGIQLGAFLGGTVVIEAVFNYPGLGRLLYTSIGERDYAVVQGGVLFVVATFLCLNLLVDVVYAYLDPRIRLA</sequence>
<dbReference type="InterPro" id="IPR000515">
    <property type="entry name" value="MetI-like"/>
</dbReference>
<dbReference type="SUPFAM" id="SSF161098">
    <property type="entry name" value="MetI-like"/>
    <property type="match status" value="1"/>
</dbReference>
<dbReference type="InterPro" id="IPR035906">
    <property type="entry name" value="MetI-like_sf"/>
</dbReference>
<keyword evidence="10" id="KW-1185">Reference proteome</keyword>
<evidence type="ECO:0000256" key="2">
    <source>
        <dbReference type="ARBA" id="ARBA00022448"/>
    </source>
</evidence>
<evidence type="ECO:0000256" key="4">
    <source>
        <dbReference type="ARBA" id="ARBA00022692"/>
    </source>
</evidence>
<dbReference type="Pfam" id="PF00528">
    <property type="entry name" value="BPD_transp_1"/>
    <property type="match status" value="1"/>
</dbReference>
<feature type="transmembrane region" description="Helical" evidence="7">
    <location>
        <begin position="282"/>
        <end position="308"/>
    </location>
</feature>
<name>A0A6L9S926_9ACTN</name>
<keyword evidence="2 7" id="KW-0813">Transport</keyword>
<feature type="transmembrane region" description="Helical" evidence="7">
    <location>
        <begin position="12"/>
        <end position="30"/>
    </location>
</feature>
<comment type="similarity">
    <text evidence="7">Belongs to the binding-protein-dependent transport system permease family.</text>
</comment>
<evidence type="ECO:0000256" key="7">
    <source>
        <dbReference type="RuleBase" id="RU363032"/>
    </source>
</evidence>
<evidence type="ECO:0000256" key="1">
    <source>
        <dbReference type="ARBA" id="ARBA00004651"/>
    </source>
</evidence>
<dbReference type="Pfam" id="PF19300">
    <property type="entry name" value="BPD_transp_1_N"/>
    <property type="match status" value="1"/>
</dbReference>
<feature type="transmembrane region" description="Helical" evidence="7">
    <location>
        <begin position="134"/>
        <end position="158"/>
    </location>
</feature>
<feature type="transmembrane region" description="Helical" evidence="7">
    <location>
        <begin position="236"/>
        <end position="262"/>
    </location>
</feature>
<keyword evidence="5 7" id="KW-1133">Transmembrane helix</keyword>
<dbReference type="RefSeq" id="WP_163739347.1">
    <property type="nucleotide sequence ID" value="NZ_JAAGOA010000010.1"/>
</dbReference>
<keyword evidence="6 7" id="KW-0472">Membrane</keyword>
<dbReference type="PROSITE" id="PS50928">
    <property type="entry name" value="ABC_TM1"/>
    <property type="match status" value="1"/>
</dbReference>
<gene>
    <name evidence="9" type="ORF">G1H10_15450</name>
</gene>
<dbReference type="PANTHER" id="PTHR43163">
    <property type="entry name" value="DIPEPTIDE TRANSPORT SYSTEM PERMEASE PROTEIN DPPB-RELATED"/>
    <property type="match status" value="1"/>
</dbReference>
<dbReference type="InterPro" id="IPR045621">
    <property type="entry name" value="BPD_transp_1_N"/>
</dbReference>
<dbReference type="GO" id="GO:0071916">
    <property type="term" value="F:dipeptide transmembrane transporter activity"/>
    <property type="evidence" value="ECO:0007669"/>
    <property type="project" value="TreeGrafter"/>
</dbReference>
<dbReference type="Gene3D" id="1.10.3720.10">
    <property type="entry name" value="MetI-like"/>
    <property type="match status" value="1"/>
</dbReference>
<evidence type="ECO:0000256" key="5">
    <source>
        <dbReference type="ARBA" id="ARBA00022989"/>
    </source>
</evidence>
<dbReference type="GO" id="GO:0005886">
    <property type="term" value="C:plasma membrane"/>
    <property type="evidence" value="ECO:0007669"/>
    <property type="project" value="UniProtKB-SubCell"/>
</dbReference>
<comment type="caution">
    <text evidence="9">The sequence shown here is derived from an EMBL/GenBank/DDBJ whole genome shotgun (WGS) entry which is preliminary data.</text>
</comment>
<dbReference type="PANTHER" id="PTHR43163:SF6">
    <property type="entry name" value="DIPEPTIDE TRANSPORT SYSTEM PERMEASE PROTEIN DPPB-RELATED"/>
    <property type="match status" value="1"/>
</dbReference>
<feature type="transmembrane region" description="Helical" evidence="7">
    <location>
        <begin position="178"/>
        <end position="201"/>
    </location>
</feature>
<feature type="domain" description="ABC transmembrane type-1" evidence="8">
    <location>
        <begin position="95"/>
        <end position="301"/>
    </location>
</feature>
<evidence type="ECO:0000256" key="3">
    <source>
        <dbReference type="ARBA" id="ARBA00022475"/>
    </source>
</evidence>
<keyword evidence="4 7" id="KW-0812">Transmembrane</keyword>
<evidence type="ECO:0000313" key="9">
    <source>
        <dbReference type="EMBL" id="NEE01567.1"/>
    </source>
</evidence>
<evidence type="ECO:0000259" key="8">
    <source>
        <dbReference type="PROSITE" id="PS50928"/>
    </source>
</evidence>
<dbReference type="CDD" id="cd06261">
    <property type="entry name" value="TM_PBP2"/>
    <property type="match status" value="1"/>
</dbReference>
<dbReference type="EMBL" id="JAAGOA010000010">
    <property type="protein sequence ID" value="NEE01567.1"/>
    <property type="molecule type" value="Genomic_DNA"/>
</dbReference>
<feature type="transmembrane region" description="Helical" evidence="7">
    <location>
        <begin position="101"/>
        <end position="122"/>
    </location>
</feature>
<evidence type="ECO:0000313" key="10">
    <source>
        <dbReference type="Proteomes" id="UP000475214"/>
    </source>
</evidence>
<accession>A0A6L9S926</accession>
<dbReference type="Proteomes" id="UP000475214">
    <property type="component" value="Unassembled WGS sequence"/>
</dbReference>
<evidence type="ECO:0000256" key="6">
    <source>
        <dbReference type="ARBA" id="ARBA00023136"/>
    </source>
</evidence>
<protein>
    <submittedName>
        <fullName evidence="9">ABC transporter permease</fullName>
    </submittedName>
</protein>
<proteinExistence type="inferred from homology"/>